<organism evidence="3 4">
    <name type="scientific">Alcanivorax jadensis T9</name>
    <dbReference type="NCBI Taxonomy" id="1177181"/>
    <lineage>
        <taxon>Bacteria</taxon>
        <taxon>Pseudomonadati</taxon>
        <taxon>Pseudomonadota</taxon>
        <taxon>Gammaproteobacteria</taxon>
        <taxon>Oceanospirillales</taxon>
        <taxon>Alcanivoracaceae</taxon>
        <taxon>Alcanivorax</taxon>
    </lineage>
</organism>
<evidence type="ECO:0000259" key="2">
    <source>
        <dbReference type="Pfam" id="PF13590"/>
    </source>
</evidence>
<evidence type="ECO:0000313" key="4">
    <source>
        <dbReference type="Proteomes" id="UP000029443"/>
    </source>
</evidence>
<dbReference type="PROSITE" id="PS51257">
    <property type="entry name" value="PROKAR_LIPOPROTEIN"/>
    <property type="match status" value="1"/>
</dbReference>
<keyword evidence="4" id="KW-1185">Reference proteome</keyword>
<dbReference type="RefSeq" id="WP_035245827.1">
    <property type="nucleotide sequence ID" value="NZ_ARXU01000003.1"/>
</dbReference>
<dbReference type="InterPro" id="IPR025411">
    <property type="entry name" value="DUF4136"/>
</dbReference>
<name>A0ABR4WEC4_9GAMM</name>
<dbReference type="Proteomes" id="UP000029443">
    <property type="component" value="Unassembled WGS sequence"/>
</dbReference>
<dbReference type="Pfam" id="PF13590">
    <property type="entry name" value="DUF4136"/>
    <property type="match status" value="1"/>
</dbReference>
<evidence type="ECO:0000313" key="3">
    <source>
        <dbReference type="EMBL" id="KGD61869.1"/>
    </source>
</evidence>
<proteinExistence type="predicted"/>
<gene>
    <name evidence="3" type="ORF">T9A_01078</name>
</gene>
<comment type="caution">
    <text evidence="3">The sequence shown here is derived from an EMBL/GenBank/DDBJ whole genome shotgun (WGS) entry which is preliminary data.</text>
</comment>
<keyword evidence="1" id="KW-0732">Signal</keyword>
<dbReference type="Gene3D" id="3.30.160.670">
    <property type="match status" value="1"/>
</dbReference>
<reference evidence="3 4" key="1">
    <citation type="submission" date="2012-09" db="EMBL/GenBank/DDBJ databases">
        <title>Genome Sequence of alkane-degrading Bacterium Alcanivorax jadensis T9.</title>
        <authorList>
            <person name="Lai Q."/>
            <person name="Shao Z."/>
        </authorList>
    </citation>
    <scope>NUCLEOTIDE SEQUENCE [LARGE SCALE GENOMIC DNA]</scope>
    <source>
        <strain evidence="3 4">T9</strain>
    </source>
</reference>
<accession>A0ABR4WEC4</accession>
<dbReference type="EMBL" id="ARXU01000003">
    <property type="protein sequence ID" value="KGD61869.1"/>
    <property type="molecule type" value="Genomic_DNA"/>
</dbReference>
<feature type="signal peptide" evidence="1">
    <location>
        <begin position="1"/>
        <end position="21"/>
    </location>
</feature>
<evidence type="ECO:0000256" key="1">
    <source>
        <dbReference type="SAM" id="SignalP"/>
    </source>
</evidence>
<feature type="chain" id="PRO_5046028385" description="DUF4136 domain-containing protein" evidence="1">
    <location>
        <begin position="22"/>
        <end position="170"/>
    </location>
</feature>
<protein>
    <recommendedName>
        <fullName evidence="2">DUF4136 domain-containing protein</fullName>
    </recommendedName>
</protein>
<feature type="domain" description="DUF4136" evidence="2">
    <location>
        <begin position="19"/>
        <end position="170"/>
    </location>
</feature>
<sequence length="170" mass="19481">MRWFFLSLCLFLGACVSPVVIDSQEDAKLNQYRSYAFVEQNEDQPRELDDQRARTALKTALAEKGLTASASGQADVHVKHFFKREQRYDGSVVQFGFGFSRNNVGIGTTTPVEGDITEEYKLVVQMIDPATNNVVWQATSRDRLYDDMRSERRSEHIQKAVDEMFQRYPG</sequence>